<evidence type="ECO:0000256" key="1">
    <source>
        <dbReference type="SAM" id="MobiDB-lite"/>
    </source>
</evidence>
<proteinExistence type="predicted"/>
<feature type="transmembrane region" description="Helical" evidence="2">
    <location>
        <begin position="111"/>
        <end position="134"/>
    </location>
</feature>
<reference evidence="4" key="1">
    <citation type="submission" date="2018-12" db="EMBL/GenBank/DDBJ databases">
        <title>Tengunoibacter tsumagoiensis gen. nov., sp. nov., Dictyobacter kobayashii sp. nov., D. alpinus sp. nov., and D. joshuensis sp. nov. and description of Dictyobacteraceae fam. nov. within the order Ktedonobacterales isolated from Tengu-no-mugimeshi.</title>
        <authorList>
            <person name="Wang C.M."/>
            <person name="Zheng Y."/>
            <person name="Sakai Y."/>
            <person name="Toyoda A."/>
            <person name="Minakuchi Y."/>
            <person name="Abe K."/>
            <person name="Yokota A."/>
            <person name="Yabe S."/>
        </authorList>
    </citation>
    <scope>NUCLEOTIDE SEQUENCE [LARGE SCALE GENOMIC DNA]</scope>
    <source>
        <strain evidence="4">S-27</strain>
    </source>
</reference>
<feature type="region of interest" description="Disordered" evidence="1">
    <location>
        <begin position="286"/>
        <end position="305"/>
    </location>
</feature>
<feature type="compositionally biased region" description="Basic and acidic residues" evidence="1">
    <location>
        <begin position="1"/>
        <end position="14"/>
    </location>
</feature>
<gene>
    <name evidence="3" type="ORF">KDAU_15690</name>
</gene>
<keyword evidence="2" id="KW-0812">Transmembrane</keyword>
<dbReference type="AlphaFoldDB" id="A0A401ZBI1"/>
<dbReference type="Proteomes" id="UP000287224">
    <property type="component" value="Unassembled WGS sequence"/>
</dbReference>
<feature type="transmembrane region" description="Helical" evidence="2">
    <location>
        <begin position="187"/>
        <end position="211"/>
    </location>
</feature>
<keyword evidence="2" id="KW-1133">Transmembrane helix</keyword>
<dbReference type="EMBL" id="BIFQ01000001">
    <property type="protein sequence ID" value="GCE04240.1"/>
    <property type="molecule type" value="Genomic_DNA"/>
</dbReference>
<keyword evidence="2" id="KW-0472">Membrane</keyword>
<name>A0A401ZBI1_9CHLR</name>
<organism evidence="3 4">
    <name type="scientific">Dictyobacter aurantiacus</name>
    <dbReference type="NCBI Taxonomy" id="1936993"/>
    <lineage>
        <taxon>Bacteria</taxon>
        <taxon>Bacillati</taxon>
        <taxon>Chloroflexota</taxon>
        <taxon>Ktedonobacteria</taxon>
        <taxon>Ktedonobacterales</taxon>
        <taxon>Dictyobacteraceae</taxon>
        <taxon>Dictyobacter</taxon>
    </lineage>
</organism>
<evidence type="ECO:0000313" key="4">
    <source>
        <dbReference type="Proteomes" id="UP000287224"/>
    </source>
</evidence>
<comment type="caution">
    <text evidence="3">The sequence shown here is derived from an EMBL/GenBank/DDBJ whole genome shotgun (WGS) entry which is preliminary data.</text>
</comment>
<feature type="region of interest" description="Disordered" evidence="1">
    <location>
        <begin position="1"/>
        <end position="35"/>
    </location>
</feature>
<feature type="transmembrane region" description="Helical" evidence="2">
    <location>
        <begin position="154"/>
        <end position="175"/>
    </location>
</feature>
<accession>A0A401ZBI1</accession>
<sequence>MSEEDEHKLIDLAERRRKSKRNANAHDEDEEKPSEIEQLAINAEMSVGELVNVLSRATGDDQEVIDSFEDDAEHPAGSAVRNFFIAFFYAVPAIAALIIGAAVGADFAGGFTWAAAPVIFLCVLFESIPVILMLATSRLISRVMSGVRKALGGAVVIGLLFIIVALGSAAAQWILFANADLTKTPVLIGAIVRTFALPLAEIAAAIALPILRKKNLDEHLAVLKKKNDAKITMNRVRIQNELDTINAAIKTKSDLQKEQDYQKKQDLANRLIDLVTGKIIKDAEKSLNDDQSQDYGNSYRRDSRR</sequence>
<feature type="transmembrane region" description="Helical" evidence="2">
    <location>
        <begin position="83"/>
        <end position="105"/>
    </location>
</feature>
<evidence type="ECO:0000256" key="2">
    <source>
        <dbReference type="SAM" id="Phobius"/>
    </source>
</evidence>
<keyword evidence="4" id="KW-1185">Reference proteome</keyword>
<evidence type="ECO:0000313" key="3">
    <source>
        <dbReference type="EMBL" id="GCE04240.1"/>
    </source>
</evidence>
<protein>
    <submittedName>
        <fullName evidence="3">Uncharacterized protein</fullName>
    </submittedName>
</protein>